<dbReference type="InterPro" id="IPR023393">
    <property type="entry name" value="START-like_dom_sf"/>
</dbReference>
<evidence type="ECO:0000313" key="4">
    <source>
        <dbReference type="Proteomes" id="UP001324380"/>
    </source>
</evidence>
<feature type="domain" description="Activator of Hsp90 ATPase homologue 1/2-like C-terminal" evidence="2">
    <location>
        <begin position="13"/>
        <end position="139"/>
    </location>
</feature>
<evidence type="ECO:0000259" key="2">
    <source>
        <dbReference type="Pfam" id="PF08327"/>
    </source>
</evidence>
<evidence type="ECO:0000313" key="3">
    <source>
        <dbReference type="EMBL" id="WPU92139.1"/>
    </source>
</evidence>
<dbReference type="Gene3D" id="3.30.530.20">
    <property type="match status" value="1"/>
</dbReference>
<gene>
    <name evidence="3" type="ORF">SNE25_22720</name>
</gene>
<evidence type="ECO:0000256" key="1">
    <source>
        <dbReference type="ARBA" id="ARBA00006817"/>
    </source>
</evidence>
<dbReference type="RefSeq" id="WP_321561305.1">
    <property type="nucleotide sequence ID" value="NZ_CP139558.1"/>
</dbReference>
<organism evidence="3 4">
    <name type="scientific">Mucilaginibacter sabulilitoris</name>
    <dbReference type="NCBI Taxonomy" id="1173583"/>
    <lineage>
        <taxon>Bacteria</taxon>
        <taxon>Pseudomonadati</taxon>
        <taxon>Bacteroidota</taxon>
        <taxon>Sphingobacteriia</taxon>
        <taxon>Sphingobacteriales</taxon>
        <taxon>Sphingobacteriaceae</taxon>
        <taxon>Mucilaginibacter</taxon>
    </lineage>
</organism>
<keyword evidence="4" id="KW-1185">Reference proteome</keyword>
<name>A0ABZ0TH78_9SPHI</name>
<dbReference type="Pfam" id="PF08327">
    <property type="entry name" value="AHSA1"/>
    <property type="match status" value="1"/>
</dbReference>
<proteinExistence type="inferred from homology"/>
<protein>
    <submittedName>
        <fullName evidence="3">SRPBCC domain-containing protein</fullName>
    </submittedName>
</protein>
<sequence length="143" mass="16616">MSAQPFVIDRIYNAPVERVWQAITDHKKMKEWYFDLPDFKPVVGFEFSFNGGSEEKTYVHLCRVTEVVEGRKLSHTWTYEGYEGESEVTWELFPQGDKTKVVLTHTGLETFPPLKDFARESFTAGWTDIVGRLLKEYVEKAQA</sequence>
<reference evidence="3 4" key="1">
    <citation type="submission" date="2023-11" db="EMBL/GenBank/DDBJ databases">
        <title>Analysis of the Genomes of Mucilaginibacter gossypii cycad 4 and M. sabulilitoris SNA2: microbes with the potential for plant growth promotion.</title>
        <authorList>
            <person name="Hirsch A.M."/>
            <person name="Humm E."/>
            <person name="Rubbi M."/>
            <person name="Del Vecchio G."/>
            <person name="Ha S.M."/>
            <person name="Pellegrini M."/>
            <person name="Gunsalus R.P."/>
        </authorList>
    </citation>
    <scope>NUCLEOTIDE SEQUENCE [LARGE SCALE GENOMIC DNA]</scope>
    <source>
        <strain evidence="3 4">SNA2</strain>
    </source>
</reference>
<accession>A0ABZ0TH78</accession>
<comment type="similarity">
    <text evidence="1">Belongs to the AHA1 family.</text>
</comment>
<dbReference type="EMBL" id="CP139558">
    <property type="protein sequence ID" value="WPU92139.1"/>
    <property type="molecule type" value="Genomic_DNA"/>
</dbReference>
<dbReference type="Proteomes" id="UP001324380">
    <property type="component" value="Chromosome"/>
</dbReference>
<dbReference type="InterPro" id="IPR013538">
    <property type="entry name" value="ASHA1/2-like_C"/>
</dbReference>
<dbReference type="CDD" id="cd07814">
    <property type="entry name" value="SRPBCC_CalC_Aha1-like"/>
    <property type="match status" value="1"/>
</dbReference>
<dbReference type="SUPFAM" id="SSF55961">
    <property type="entry name" value="Bet v1-like"/>
    <property type="match status" value="1"/>
</dbReference>